<sequence length="128" mass="14527">MDGTRLVGNRCREIWEIIYDRFNKFLANCVCGKVGGVSGKALFALLSRINHSCVPNTHWVFNTAIERLTVHAIRHIRAGEQITISYIQDPLAAKQVRDSMFCAMEFLMQLRCVYRPGHEGSHLGAYKS</sequence>
<dbReference type="InterPro" id="IPR046341">
    <property type="entry name" value="SET_dom_sf"/>
</dbReference>
<dbReference type="SUPFAM" id="SSF82199">
    <property type="entry name" value="SET domain"/>
    <property type="match status" value="1"/>
</dbReference>
<dbReference type="Pfam" id="PF00856">
    <property type="entry name" value="SET"/>
    <property type="match status" value="1"/>
</dbReference>
<dbReference type="PANTHER" id="PTHR47332:SF2">
    <property type="entry name" value="SET-6"/>
    <property type="match status" value="1"/>
</dbReference>
<feature type="domain" description="SET" evidence="1">
    <location>
        <begin position="1"/>
        <end position="87"/>
    </location>
</feature>
<reference evidence="2 3" key="1">
    <citation type="journal article" date="2016" name="Appl. Microbiol. Biotechnol.">
        <title>Characterization of T-DNA insertion mutants with decreased virulence in the entomopathogenic fungus Beauveria bassiana JEF-007.</title>
        <authorList>
            <person name="Kim S."/>
            <person name="Lee S.J."/>
            <person name="Nai Y.S."/>
            <person name="Yu J.S."/>
            <person name="Lee M.R."/>
            <person name="Yang Y.T."/>
            <person name="Kim J.S."/>
        </authorList>
    </citation>
    <scope>NUCLEOTIDE SEQUENCE [LARGE SCALE GENOMIC DNA]</scope>
    <source>
        <strain evidence="2 3">JEF-007</strain>
    </source>
</reference>
<protein>
    <submittedName>
        <fullName evidence="2">SET domain-containing protein 5</fullName>
    </submittedName>
</protein>
<dbReference type="InterPro" id="IPR001214">
    <property type="entry name" value="SET_dom"/>
</dbReference>
<dbReference type="EMBL" id="MRVG01000008">
    <property type="protein sequence ID" value="PMB66787.1"/>
    <property type="molecule type" value="Genomic_DNA"/>
</dbReference>
<accession>A0A2N6NHN1</accession>
<organism evidence="2 3">
    <name type="scientific">Beauveria bassiana</name>
    <name type="common">White muscardine disease fungus</name>
    <name type="synonym">Tritirachium shiotae</name>
    <dbReference type="NCBI Taxonomy" id="176275"/>
    <lineage>
        <taxon>Eukaryota</taxon>
        <taxon>Fungi</taxon>
        <taxon>Dikarya</taxon>
        <taxon>Ascomycota</taxon>
        <taxon>Pezizomycotina</taxon>
        <taxon>Sordariomycetes</taxon>
        <taxon>Hypocreomycetidae</taxon>
        <taxon>Hypocreales</taxon>
        <taxon>Cordycipitaceae</taxon>
        <taxon>Beauveria</taxon>
    </lineage>
</organism>
<evidence type="ECO:0000313" key="3">
    <source>
        <dbReference type="Proteomes" id="UP000235728"/>
    </source>
</evidence>
<comment type="caution">
    <text evidence="2">The sequence shown here is derived from an EMBL/GenBank/DDBJ whole genome shotgun (WGS) entry which is preliminary data.</text>
</comment>
<dbReference type="AlphaFoldDB" id="A0A2N6NHN1"/>
<dbReference type="CDD" id="cd20071">
    <property type="entry name" value="SET_SMYD"/>
    <property type="match status" value="1"/>
</dbReference>
<evidence type="ECO:0000313" key="2">
    <source>
        <dbReference type="EMBL" id="PMB66787.1"/>
    </source>
</evidence>
<name>A0A2N6NHN1_BEABA</name>
<proteinExistence type="predicted"/>
<dbReference type="Proteomes" id="UP000235728">
    <property type="component" value="Unassembled WGS sequence"/>
</dbReference>
<dbReference type="PROSITE" id="PS50280">
    <property type="entry name" value="SET"/>
    <property type="match status" value="1"/>
</dbReference>
<evidence type="ECO:0000259" key="1">
    <source>
        <dbReference type="PROSITE" id="PS50280"/>
    </source>
</evidence>
<dbReference type="Gene3D" id="2.170.270.10">
    <property type="entry name" value="SET domain"/>
    <property type="match status" value="1"/>
</dbReference>
<gene>
    <name evidence="2" type="primary">set5_1</name>
    <name evidence="2" type="ORF">BM221_007783</name>
</gene>
<dbReference type="InterPro" id="IPR053185">
    <property type="entry name" value="SET_domain_protein"/>
</dbReference>
<dbReference type="PANTHER" id="PTHR47332">
    <property type="entry name" value="SET DOMAIN-CONTAINING PROTEIN 5"/>
    <property type="match status" value="1"/>
</dbReference>